<dbReference type="Proteomes" id="UP000241022">
    <property type="component" value="Unassembled WGS sequence"/>
</dbReference>
<dbReference type="Pfam" id="PF00582">
    <property type="entry name" value="Usp"/>
    <property type="match status" value="1"/>
</dbReference>
<reference evidence="4 6" key="3">
    <citation type="submission" date="2018-04" db="EMBL/GenBank/DDBJ databases">
        <title>Transcriptomics of ammonia oxidizing archaea.</title>
        <authorList>
            <person name="Carini P."/>
        </authorList>
    </citation>
    <scope>NUCLEOTIDE SEQUENCE [LARGE SCALE GENOMIC DNA]</scope>
    <source>
        <strain evidence="4 6">U25</strain>
    </source>
</reference>
<dbReference type="AlphaFoldDB" id="A0A0A7V145"/>
<feature type="domain" description="UspA" evidence="2">
    <location>
        <begin position="3"/>
        <end position="140"/>
    </location>
</feature>
<dbReference type="RefSeq" id="WP_048104323.1">
    <property type="nucleotide sequence ID" value="NZ_CP007026.1"/>
</dbReference>
<sequence length="140" mass="15461">MSIKRILVPLDGSKNSERGIEMAVDLANDAKRTIVGLYVKPTSVNSIKYGELFNAEQNRLMEITFHSAKTKCEKYDVKFIEETIVGDAKSSIVKYANDNSRKIDLIIMGARGRGSVKAAFMGSVSNHVLNKSKIPVLVVK</sequence>
<organism evidence="3 5">
    <name type="scientific">Candidatus Nitrosopelagicus brevis</name>
    <dbReference type="NCBI Taxonomy" id="1410606"/>
    <lineage>
        <taxon>Archaea</taxon>
        <taxon>Nitrososphaerota</taxon>
    </lineage>
</organism>
<proteinExistence type="inferred from homology"/>
<evidence type="ECO:0000259" key="2">
    <source>
        <dbReference type="Pfam" id="PF00582"/>
    </source>
</evidence>
<dbReference type="SUPFAM" id="SSF52402">
    <property type="entry name" value="Adenine nucleotide alpha hydrolases-like"/>
    <property type="match status" value="1"/>
</dbReference>
<comment type="similarity">
    <text evidence="1">Belongs to the universal stress protein A family.</text>
</comment>
<dbReference type="PRINTS" id="PR01438">
    <property type="entry name" value="UNVRSLSTRESS"/>
</dbReference>
<dbReference type="InterPro" id="IPR014729">
    <property type="entry name" value="Rossmann-like_a/b/a_fold"/>
</dbReference>
<dbReference type="CDD" id="cd00293">
    <property type="entry name" value="USP-like"/>
    <property type="match status" value="1"/>
</dbReference>
<dbReference type="Proteomes" id="UP000030944">
    <property type="component" value="Chromosome"/>
</dbReference>
<evidence type="ECO:0000256" key="1">
    <source>
        <dbReference type="ARBA" id="ARBA00008791"/>
    </source>
</evidence>
<dbReference type="InterPro" id="IPR006015">
    <property type="entry name" value="Universal_stress_UspA"/>
</dbReference>
<dbReference type="PANTHER" id="PTHR46268:SF25">
    <property type="entry name" value="USPA DOMAIN PROTEIN"/>
    <property type="match status" value="1"/>
</dbReference>
<dbReference type="Gene3D" id="3.40.50.620">
    <property type="entry name" value="HUPs"/>
    <property type="match status" value="1"/>
</dbReference>
<name>A0A0A7V145_9ARCH</name>
<dbReference type="PANTHER" id="PTHR46268">
    <property type="entry name" value="STRESS RESPONSE PROTEIN NHAX"/>
    <property type="match status" value="1"/>
</dbReference>
<dbReference type="EMBL" id="LXWN01000002">
    <property type="protein sequence ID" value="PTL87349.1"/>
    <property type="molecule type" value="Genomic_DNA"/>
</dbReference>
<evidence type="ECO:0000313" key="4">
    <source>
        <dbReference type="EMBL" id="PTL87349.1"/>
    </source>
</evidence>
<evidence type="ECO:0000313" key="3">
    <source>
        <dbReference type="EMBL" id="AJA92779.1"/>
    </source>
</evidence>
<dbReference type="KEGG" id="nbv:T478_0079"/>
<evidence type="ECO:0000313" key="6">
    <source>
        <dbReference type="Proteomes" id="UP000241022"/>
    </source>
</evidence>
<reference evidence="3 5" key="1">
    <citation type="journal article" date="2015" name="Proc. Natl. Acad. Sci. U.S.A.">
        <title>Genomic and proteomic characterization of "Candidatus Nitrosopelagicus brevis": An ammonia-oxidizing archaeon from the open ocean.</title>
        <authorList>
            <person name="Santoro A.E."/>
            <person name="Dupont C.L."/>
            <person name="Richter R.A."/>
            <person name="Craig M.T."/>
            <person name="Carini P."/>
            <person name="McIlvin M.R."/>
            <person name="Yang Y."/>
            <person name="Orsi W.D."/>
            <person name="Moran D.M."/>
            <person name="Saito M.A."/>
        </authorList>
    </citation>
    <scope>NUCLEOTIDE SEQUENCE [LARGE SCALE GENOMIC DNA]</scope>
    <source>
        <strain evidence="3">CN25</strain>
        <strain evidence="5">V2</strain>
    </source>
</reference>
<gene>
    <name evidence="4" type="ORF">A7X95_05470</name>
    <name evidence="3" type="ORF">T478_0079</name>
</gene>
<protein>
    <submittedName>
        <fullName evidence="3">Universal stress family protein</fullName>
    </submittedName>
</protein>
<dbReference type="OrthoDB" id="105697at2157"/>
<dbReference type="STRING" id="1410606.T478_0079"/>
<dbReference type="HOGENOM" id="CLU_049301_16_2_2"/>
<reference evidence="4" key="2">
    <citation type="submission" date="2016-05" db="EMBL/GenBank/DDBJ databases">
        <authorList>
            <person name="Lavstsen T."/>
            <person name="Jespersen J.S."/>
        </authorList>
    </citation>
    <scope>NUCLEOTIDE SEQUENCE [LARGE SCALE GENOMIC DNA]</scope>
    <source>
        <strain evidence="4">U25</strain>
    </source>
</reference>
<dbReference type="InterPro" id="IPR006016">
    <property type="entry name" value="UspA"/>
</dbReference>
<dbReference type="EMBL" id="CP007026">
    <property type="protein sequence ID" value="AJA92779.1"/>
    <property type="molecule type" value="Genomic_DNA"/>
</dbReference>
<keyword evidence="6" id="KW-1185">Reference proteome</keyword>
<evidence type="ECO:0000313" key="5">
    <source>
        <dbReference type="Proteomes" id="UP000030944"/>
    </source>
</evidence>
<accession>A0A0A7V145</accession>
<dbReference type="GeneID" id="24815980"/>